<name>A0A1Q2H0B4_9GAMM</name>
<dbReference type="KEGG" id="paln:B0W48_13885"/>
<protein>
    <submittedName>
        <fullName evidence="1">Uncharacterized protein</fullName>
    </submittedName>
</protein>
<evidence type="ECO:0000313" key="1">
    <source>
        <dbReference type="EMBL" id="AQQ00804.1"/>
    </source>
</evidence>
<dbReference type="EMBL" id="CP019628">
    <property type="protein sequence ID" value="AQQ00804.1"/>
    <property type="molecule type" value="Genomic_DNA"/>
</dbReference>
<dbReference type="Proteomes" id="UP000188243">
    <property type="component" value="Chromosome"/>
</dbReference>
<dbReference type="AlphaFoldDB" id="A0A1Q2H0B4"/>
<accession>A0A1Q2H0B4</accession>
<proteinExistence type="predicted"/>
<dbReference type="RefSeq" id="WP_077537478.1">
    <property type="nucleotide sequence ID" value="NZ_CANLYY010000030.1"/>
</dbReference>
<dbReference type="STRING" id="247523.B0W48_13885"/>
<reference evidence="1 2" key="1">
    <citation type="submission" date="2017-02" db="EMBL/GenBank/DDBJ databases">
        <title>Complete genome sequence of the cold-active Pseudoalteromonas aliena strain EH1 isolated from Arctic seawater.</title>
        <authorList>
            <person name="Kim E."/>
            <person name="Heo E."/>
            <person name="Kim H."/>
            <person name="Kim D."/>
        </authorList>
    </citation>
    <scope>NUCLEOTIDE SEQUENCE [LARGE SCALE GENOMIC DNA]</scope>
    <source>
        <strain evidence="1 2">EH1</strain>
    </source>
</reference>
<evidence type="ECO:0000313" key="2">
    <source>
        <dbReference type="Proteomes" id="UP000188243"/>
    </source>
</evidence>
<organism evidence="1 2">
    <name type="scientific">Pseudoalteromonas aliena</name>
    <dbReference type="NCBI Taxonomy" id="247523"/>
    <lineage>
        <taxon>Bacteria</taxon>
        <taxon>Pseudomonadati</taxon>
        <taxon>Pseudomonadota</taxon>
        <taxon>Gammaproteobacteria</taxon>
        <taxon>Alteromonadales</taxon>
        <taxon>Pseudoalteromonadaceae</taxon>
        <taxon>Pseudoalteromonas</taxon>
    </lineage>
</organism>
<sequence length="180" mass="20016">MPNEPIIKATEHSSIAAKQKHLKGLANIAMPAGLNDLLLGIDNMLINTQHTINASLLHSTQLIEHSRQQLQQFEQLPENAKNTDDTLHYDVPEHNTYEVNNNSAHIASSSVSTKAVLQSTLTEQQNAALESAQTAQHTMDKTIKDMQQQLLAQSKRYEDSVTNKVATHLVHSHDTQLTQK</sequence>
<gene>
    <name evidence="1" type="ORF">B0W48_13885</name>
</gene>